<dbReference type="PANTHER" id="PTHR43646:SF2">
    <property type="entry name" value="GLYCOSYLTRANSFERASE 2-LIKE DOMAIN-CONTAINING PROTEIN"/>
    <property type="match status" value="1"/>
</dbReference>
<comment type="subcellular location">
    <subcellularLocation>
        <location evidence="1">Cell membrane</location>
    </subcellularLocation>
</comment>
<gene>
    <name evidence="6" type="ORF">SDC9_51815</name>
</gene>
<proteinExistence type="predicted"/>
<dbReference type="Gene3D" id="3.90.550.10">
    <property type="entry name" value="Spore Coat Polysaccharide Biosynthesis Protein SpsA, Chain A"/>
    <property type="match status" value="1"/>
</dbReference>
<keyword evidence="3" id="KW-0328">Glycosyltransferase</keyword>
<evidence type="ECO:0008006" key="7">
    <source>
        <dbReference type="Google" id="ProtNLM"/>
    </source>
</evidence>
<dbReference type="InterPro" id="IPR029044">
    <property type="entry name" value="Nucleotide-diphossugar_trans"/>
</dbReference>
<protein>
    <recommendedName>
        <fullName evidence="7">Glycosyltransferase 2-like domain-containing protein</fullName>
    </recommendedName>
</protein>
<dbReference type="SUPFAM" id="SSF53448">
    <property type="entry name" value="Nucleotide-diphospho-sugar transferases"/>
    <property type="match status" value="1"/>
</dbReference>
<dbReference type="AlphaFoldDB" id="A0A644WNN7"/>
<sequence length="980" mass="107090">MQLHFRFGGGFAQQFQQFGHQQPFAGVTAEQFPGQGCGIESQSLVFALVPYLLVKPVQGQGFGGMFNFMGAFGRGFKQVAESFRVGRSWPGRGNGFTNGHIIHAPFRPEQGFLSEGNGAAGEAQYQVAPVPPDDIFKHALRLYAAFKCQAYPFAGDNAGVGQRPFVHGFGFQSAGKPAYRAAESVGVGGLALSLNLLVLMAEACRPCCFQVYYFVVADNGATEGAADLQAGAELHGGGVGRGFRFGKRIGAAPAQGHAVGKPVEHGVQVVEIRGDKQLGLLGGDVEAVVGGINGVGEFLHTGFQAVYAFAYGRKQPGPVNLKVVCIADQPVLHGPPVQVTDQRHFAGFAHILFYLGKAGFRRFDFLLRCIRIRFQDGEVADGFVQFIIAGRGEGFGADLAEKAEVGGIFGIGDDGGMAGRFVDDIGRRGIGDLVGGTDIGGDHQHVAGLELHKRRRGDKPVHRHGRPADLLQDAVHAVHVGDGVDADPGFPEAVSVRAMGVPAQKTHVLPHHVTPYRVILRGIGMVRLINHQAQQVAGQFLQYFIQFHRKVLYFCTFQIPAVTGNMQKTTSVYTNKQPRPKVYAALPVLNESENIRQLIADIRAQDYPDWMLLVCVNQPEQWHDMKEKAGICRDNALTMQYLAGLGDARLVVIDRSSRGKGWIGRRHGVGWARKTAMDAAAAMAGDGDMILSLDADTRYLPGYFSSVVRALQRHPGAMGLSAPYYHSLTGDETADRCILRYEIYMRNYAINMMIIRNPYCFSAIGSGMACTAAVYRKVGGLTPKMSGEDFYFIQKLRKAGPVIIGSEVEIFPAARFSDRVYFGTGPAMIRGRTGNWDSYPVYVMESFGRIAATYALFPELYKRDLPVPLDDFLLQLSEGCSFWEPLRTNASSAEAFGRACMQRLDGLRILQFLKADNDNYPLTDEEKLSTLLASEIFTDAERTGLPVLRRFDECTVQELDAIRNALAAKERKLQQQIQLA</sequence>
<keyword evidence="5" id="KW-0472">Membrane</keyword>
<evidence type="ECO:0000256" key="4">
    <source>
        <dbReference type="ARBA" id="ARBA00022679"/>
    </source>
</evidence>
<dbReference type="GO" id="GO:0016757">
    <property type="term" value="F:glycosyltransferase activity"/>
    <property type="evidence" value="ECO:0007669"/>
    <property type="project" value="UniProtKB-KW"/>
</dbReference>
<comment type="caution">
    <text evidence="6">The sequence shown here is derived from an EMBL/GenBank/DDBJ whole genome shotgun (WGS) entry which is preliminary data.</text>
</comment>
<organism evidence="6">
    <name type="scientific">bioreactor metagenome</name>
    <dbReference type="NCBI Taxonomy" id="1076179"/>
    <lineage>
        <taxon>unclassified sequences</taxon>
        <taxon>metagenomes</taxon>
        <taxon>ecological metagenomes</taxon>
    </lineage>
</organism>
<dbReference type="Pfam" id="PF13641">
    <property type="entry name" value="Glyco_tranf_2_3"/>
    <property type="match status" value="1"/>
</dbReference>
<accession>A0A644WNN7</accession>
<evidence type="ECO:0000256" key="2">
    <source>
        <dbReference type="ARBA" id="ARBA00022475"/>
    </source>
</evidence>
<keyword evidence="2" id="KW-1003">Cell membrane</keyword>
<reference evidence="6" key="1">
    <citation type="submission" date="2019-08" db="EMBL/GenBank/DDBJ databases">
        <authorList>
            <person name="Kucharzyk K."/>
            <person name="Murdoch R.W."/>
            <person name="Higgins S."/>
            <person name="Loffler F."/>
        </authorList>
    </citation>
    <scope>NUCLEOTIDE SEQUENCE</scope>
</reference>
<dbReference type="EMBL" id="VSSQ01001140">
    <property type="protein sequence ID" value="MPM05525.1"/>
    <property type="molecule type" value="Genomic_DNA"/>
</dbReference>
<evidence type="ECO:0000313" key="6">
    <source>
        <dbReference type="EMBL" id="MPM05525.1"/>
    </source>
</evidence>
<keyword evidence="4" id="KW-0808">Transferase</keyword>
<dbReference type="GO" id="GO:0005886">
    <property type="term" value="C:plasma membrane"/>
    <property type="evidence" value="ECO:0007669"/>
    <property type="project" value="UniProtKB-SubCell"/>
</dbReference>
<dbReference type="PANTHER" id="PTHR43646">
    <property type="entry name" value="GLYCOSYLTRANSFERASE"/>
    <property type="match status" value="1"/>
</dbReference>
<evidence type="ECO:0000256" key="3">
    <source>
        <dbReference type="ARBA" id="ARBA00022676"/>
    </source>
</evidence>
<evidence type="ECO:0000256" key="5">
    <source>
        <dbReference type="ARBA" id="ARBA00023136"/>
    </source>
</evidence>
<name>A0A644WNN7_9ZZZZ</name>
<evidence type="ECO:0000256" key="1">
    <source>
        <dbReference type="ARBA" id="ARBA00004236"/>
    </source>
</evidence>